<dbReference type="GO" id="GO:0008137">
    <property type="term" value="F:NADH dehydrogenase (ubiquinone) activity"/>
    <property type="evidence" value="ECO:0007669"/>
    <property type="project" value="InterPro"/>
</dbReference>
<evidence type="ECO:0000256" key="3">
    <source>
        <dbReference type="ARBA" id="ARBA00022692"/>
    </source>
</evidence>
<dbReference type="GO" id="GO:0042773">
    <property type="term" value="P:ATP synthesis coupled electron transport"/>
    <property type="evidence" value="ECO:0007669"/>
    <property type="project" value="InterPro"/>
</dbReference>
<dbReference type="PANTHER" id="PTHR43507:SF21">
    <property type="entry name" value="NAD(P)H-QUINONE OXIDOREDUCTASE CHAIN 4, CHLOROPLASTIC"/>
    <property type="match status" value="1"/>
</dbReference>
<dbReference type="InterPro" id="IPR001750">
    <property type="entry name" value="ND/Mrp_TM"/>
</dbReference>
<comment type="caution">
    <text evidence="10">The sequence shown here is derived from an EMBL/GenBank/DDBJ whole genome shotgun (WGS) entry which is preliminary data.</text>
</comment>
<proteinExistence type="inferred from homology"/>
<feature type="transmembrane region" description="Helical" evidence="8">
    <location>
        <begin position="88"/>
        <end position="105"/>
    </location>
</feature>
<accession>A0A8T2V590</accession>
<evidence type="ECO:0000256" key="6">
    <source>
        <dbReference type="ARBA" id="ARBA00023027"/>
    </source>
</evidence>
<sequence length="329" mass="36947">MINNVPWLTTIVFFPILAGLMIPILSSDGNKIIRWYTLGICLLEFLLITYSLQLLETFSWIDSIHFRWALGIDGLSMGAWPITRNTRLFYFLMLVMYSGQIGVFVSRDILLFFLMWELELIPVYLLLSLWGGIKRLYSATKFVLYTAGGSIFLLLAALTMSFSGSDVPSFDIQDSIDKSYPVSLEILIYIGFLVAYAVKLPIIPFHTWLPDTHGEAHYSTCMLLAGVLLKMGGYGLIRINLELLTNAHFFLGSGLMLFGAIQIAYASFISMSQRNLKKRIAYSSISHMGFVTIGIGSLTDSGIDGASYLQAQNEDRNFSRTMSEKYGTE</sequence>
<feature type="transmembrane region" description="Helical" evidence="8">
    <location>
        <begin position="6"/>
        <end position="25"/>
    </location>
</feature>
<feature type="transmembrane region" description="Helical" evidence="8">
    <location>
        <begin position="180"/>
        <end position="198"/>
    </location>
</feature>
<dbReference type="Proteomes" id="UP000825935">
    <property type="component" value="Chromosome 3"/>
</dbReference>
<feature type="domain" description="NADH:quinone oxidoreductase/Mrp antiporter transmembrane" evidence="9">
    <location>
        <begin position="106"/>
        <end position="306"/>
    </location>
</feature>
<evidence type="ECO:0000256" key="7">
    <source>
        <dbReference type="ARBA" id="ARBA00023136"/>
    </source>
</evidence>
<keyword evidence="5 8" id="KW-1133">Transmembrane helix</keyword>
<dbReference type="InterPro" id="IPR010227">
    <property type="entry name" value="NADH_Q_OxRdtase_chainM/4"/>
</dbReference>
<evidence type="ECO:0000256" key="1">
    <source>
        <dbReference type="ARBA" id="ARBA00004141"/>
    </source>
</evidence>
<evidence type="ECO:0000313" key="10">
    <source>
        <dbReference type="EMBL" id="KAH7441226.1"/>
    </source>
</evidence>
<evidence type="ECO:0000259" key="9">
    <source>
        <dbReference type="Pfam" id="PF00361"/>
    </source>
</evidence>
<dbReference type="NCBIfam" id="TIGR01972">
    <property type="entry name" value="NDH_I_M"/>
    <property type="match status" value="1"/>
</dbReference>
<keyword evidence="3 8" id="KW-0812">Transmembrane</keyword>
<dbReference type="OMA" id="FVETIRW"/>
<dbReference type="GO" id="GO:0048039">
    <property type="term" value="F:ubiquinone binding"/>
    <property type="evidence" value="ECO:0007669"/>
    <property type="project" value="TreeGrafter"/>
</dbReference>
<dbReference type="PRINTS" id="PR01437">
    <property type="entry name" value="NUOXDRDTASE4"/>
</dbReference>
<gene>
    <name evidence="10" type="ORF">KP509_03G029500</name>
</gene>
<dbReference type="PANTHER" id="PTHR43507">
    <property type="entry name" value="NADH-UBIQUINONE OXIDOREDUCTASE CHAIN 4"/>
    <property type="match status" value="1"/>
</dbReference>
<feature type="transmembrane region" description="Helical" evidence="8">
    <location>
        <begin position="218"/>
        <end position="237"/>
    </location>
</feature>
<feature type="transmembrane region" description="Helical" evidence="8">
    <location>
        <begin position="32"/>
        <end position="52"/>
    </location>
</feature>
<dbReference type="InterPro" id="IPR003918">
    <property type="entry name" value="NADH_UbQ_OxRdtase"/>
</dbReference>
<feature type="transmembrane region" description="Helical" evidence="8">
    <location>
        <begin position="111"/>
        <end position="130"/>
    </location>
</feature>
<comment type="similarity">
    <text evidence="2">Belongs to the complex I subunit 4 family.</text>
</comment>
<evidence type="ECO:0000256" key="2">
    <source>
        <dbReference type="ARBA" id="ARBA00009025"/>
    </source>
</evidence>
<dbReference type="OrthoDB" id="564260at2759"/>
<keyword evidence="11" id="KW-1185">Reference proteome</keyword>
<dbReference type="GO" id="GO:0003954">
    <property type="term" value="F:NADH dehydrogenase activity"/>
    <property type="evidence" value="ECO:0007669"/>
    <property type="project" value="TreeGrafter"/>
</dbReference>
<evidence type="ECO:0000313" key="11">
    <source>
        <dbReference type="Proteomes" id="UP000825935"/>
    </source>
</evidence>
<feature type="transmembrane region" description="Helical" evidence="8">
    <location>
        <begin position="249"/>
        <end position="268"/>
    </location>
</feature>
<evidence type="ECO:0000256" key="5">
    <source>
        <dbReference type="ARBA" id="ARBA00022989"/>
    </source>
</evidence>
<name>A0A8T2V590_CERRI</name>
<evidence type="ECO:0000256" key="8">
    <source>
        <dbReference type="SAM" id="Phobius"/>
    </source>
</evidence>
<protein>
    <recommendedName>
        <fullName evidence="9">NADH:quinone oxidoreductase/Mrp antiporter transmembrane domain-containing protein</fullName>
    </recommendedName>
</protein>
<comment type="subcellular location">
    <subcellularLocation>
        <location evidence="1">Membrane</location>
        <topology evidence="1">Multi-pass membrane protein</topology>
    </subcellularLocation>
</comment>
<keyword evidence="7 8" id="KW-0472">Membrane</keyword>
<dbReference type="GO" id="GO:0015990">
    <property type="term" value="P:electron transport coupled proton transport"/>
    <property type="evidence" value="ECO:0007669"/>
    <property type="project" value="TreeGrafter"/>
</dbReference>
<reference evidence="10" key="1">
    <citation type="submission" date="2021-08" db="EMBL/GenBank/DDBJ databases">
        <title>WGS assembly of Ceratopteris richardii.</title>
        <authorList>
            <person name="Marchant D.B."/>
            <person name="Chen G."/>
            <person name="Jenkins J."/>
            <person name="Shu S."/>
            <person name="Leebens-Mack J."/>
            <person name="Grimwood J."/>
            <person name="Schmutz J."/>
            <person name="Soltis P."/>
            <person name="Soltis D."/>
            <person name="Chen Z.-H."/>
        </authorList>
    </citation>
    <scope>NUCLEOTIDE SEQUENCE</scope>
    <source>
        <strain evidence="10">Whitten #5841</strain>
        <tissue evidence="10">Leaf</tissue>
    </source>
</reference>
<feature type="transmembrane region" description="Helical" evidence="8">
    <location>
        <begin position="64"/>
        <end position="81"/>
    </location>
</feature>
<keyword evidence="4" id="KW-1278">Translocase</keyword>
<dbReference type="Pfam" id="PF00361">
    <property type="entry name" value="Proton_antipo_M"/>
    <property type="match status" value="1"/>
</dbReference>
<feature type="transmembrane region" description="Helical" evidence="8">
    <location>
        <begin position="142"/>
        <end position="160"/>
    </location>
</feature>
<organism evidence="10 11">
    <name type="scientific">Ceratopteris richardii</name>
    <name type="common">Triangle waterfern</name>
    <dbReference type="NCBI Taxonomy" id="49495"/>
    <lineage>
        <taxon>Eukaryota</taxon>
        <taxon>Viridiplantae</taxon>
        <taxon>Streptophyta</taxon>
        <taxon>Embryophyta</taxon>
        <taxon>Tracheophyta</taxon>
        <taxon>Polypodiopsida</taxon>
        <taxon>Polypodiidae</taxon>
        <taxon>Polypodiales</taxon>
        <taxon>Pteridineae</taxon>
        <taxon>Pteridaceae</taxon>
        <taxon>Parkerioideae</taxon>
        <taxon>Ceratopteris</taxon>
    </lineage>
</organism>
<keyword evidence="6" id="KW-0520">NAD</keyword>
<dbReference type="AlphaFoldDB" id="A0A8T2V590"/>
<dbReference type="EMBL" id="CM035408">
    <property type="protein sequence ID" value="KAH7441226.1"/>
    <property type="molecule type" value="Genomic_DNA"/>
</dbReference>
<dbReference type="GO" id="GO:0016020">
    <property type="term" value="C:membrane"/>
    <property type="evidence" value="ECO:0007669"/>
    <property type="project" value="UniProtKB-SubCell"/>
</dbReference>
<evidence type="ECO:0000256" key="4">
    <source>
        <dbReference type="ARBA" id="ARBA00022967"/>
    </source>
</evidence>